<name>A0A2K3MJV1_TRIPR</name>
<comment type="caution">
    <text evidence="2">The sequence shown here is derived from an EMBL/GenBank/DDBJ whole genome shotgun (WGS) entry which is preliminary data.</text>
</comment>
<feature type="compositionally biased region" description="Polar residues" evidence="1">
    <location>
        <begin position="59"/>
        <end position="68"/>
    </location>
</feature>
<organism evidence="2 3">
    <name type="scientific">Trifolium pratense</name>
    <name type="common">Red clover</name>
    <dbReference type="NCBI Taxonomy" id="57577"/>
    <lineage>
        <taxon>Eukaryota</taxon>
        <taxon>Viridiplantae</taxon>
        <taxon>Streptophyta</taxon>
        <taxon>Embryophyta</taxon>
        <taxon>Tracheophyta</taxon>
        <taxon>Spermatophyta</taxon>
        <taxon>Magnoliopsida</taxon>
        <taxon>eudicotyledons</taxon>
        <taxon>Gunneridae</taxon>
        <taxon>Pentapetalae</taxon>
        <taxon>rosids</taxon>
        <taxon>fabids</taxon>
        <taxon>Fabales</taxon>
        <taxon>Fabaceae</taxon>
        <taxon>Papilionoideae</taxon>
        <taxon>50 kb inversion clade</taxon>
        <taxon>NPAAA clade</taxon>
        <taxon>Hologalegina</taxon>
        <taxon>IRL clade</taxon>
        <taxon>Trifolieae</taxon>
        <taxon>Trifolium</taxon>
    </lineage>
</organism>
<sequence length="82" mass="8794">MNYNRRSPGGFRAAPPHRNFDSPPRWSPGRVGGGGFRPPPPGDAFRPMSNEGPGEFGFNNHQPSSLSGQKRGFPFSGRGASP</sequence>
<accession>A0A2K3MJV1</accession>
<dbReference type="Proteomes" id="UP000236291">
    <property type="component" value="Unassembled WGS sequence"/>
</dbReference>
<feature type="region of interest" description="Disordered" evidence="1">
    <location>
        <begin position="1"/>
        <end position="82"/>
    </location>
</feature>
<reference evidence="2 3" key="2">
    <citation type="journal article" date="2017" name="Front. Plant Sci.">
        <title>Gene Classification and Mining of Molecular Markers Useful in Red Clover (Trifolium pratense) Breeding.</title>
        <authorList>
            <person name="Istvanek J."/>
            <person name="Dluhosova J."/>
            <person name="Dluhos P."/>
            <person name="Patkova L."/>
            <person name="Nedelnik J."/>
            <person name="Repkova J."/>
        </authorList>
    </citation>
    <scope>NUCLEOTIDE SEQUENCE [LARGE SCALE GENOMIC DNA]</scope>
    <source>
        <strain evidence="3">cv. Tatra</strain>
        <tissue evidence="2">Young leaves</tissue>
    </source>
</reference>
<gene>
    <name evidence="2" type="ORF">L195_g047207</name>
</gene>
<evidence type="ECO:0000313" key="3">
    <source>
        <dbReference type="Proteomes" id="UP000236291"/>
    </source>
</evidence>
<feature type="non-terminal residue" evidence="2">
    <location>
        <position position="82"/>
    </location>
</feature>
<dbReference type="AlphaFoldDB" id="A0A2K3MJV1"/>
<reference evidence="2 3" key="1">
    <citation type="journal article" date="2014" name="Am. J. Bot.">
        <title>Genome assembly and annotation for red clover (Trifolium pratense; Fabaceae).</title>
        <authorList>
            <person name="Istvanek J."/>
            <person name="Jaros M."/>
            <person name="Krenek A."/>
            <person name="Repkova J."/>
        </authorList>
    </citation>
    <scope>NUCLEOTIDE SEQUENCE [LARGE SCALE GENOMIC DNA]</scope>
    <source>
        <strain evidence="3">cv. Tatra</strain>
        <tissue evidence="2">Young leaves</tissue>
    </source>
</reference>
<evidence type="ECO:0000256" key="1">
    <source>
        <dbReference type="SAM" id="MobiDB-lite"/>
    </source>
</evidence>
<protein>
    <submittedName>
        <fullName evidence="2">Flowering time control FCA-like protein</fullName>
    </submittedName>
</protein>
<dbReference type="EMBL" id="ASHM01064956">
    <property type="protein sequence ID" value="PNX91078.1"/>
    <property type="molecule type" value="Genomic_DNA"/>
</dbReference>
<proteinExistence type="predicted"/>
<evidence type="ECO:0000313" key="2">
    <source>
        <dbReference type="EMBL" id="PNX91078.1"/>
    </source>
</evidence>